<proteinExistence type="predicted"/>
<dbReference type="EMBL" id="JAXIOK010000016">
    <property type="protein sequence ID" value="KAK4752414.1"/>
    <property type="molecule type" value="Genomic_DNA"/>
</dbReference>
<gene>
    <name evidence="1" type="ORF">SAY87_021212</name>
</gene>
<reference evidence="1 2" key="1">
    <citation type="journal article" date="2023" name="Hortic Res">
        <title>Pangenome of water caltrop reveals structural variations and asymmetric subgenome divergence after allopolyploidization.</title>
        <authorList>
            <person name="Zhang X."/>
            <person name="Chen Y."/>
            <person name="Wang L."/>
            <person name="Yuan Y."/>
            <person name="Fang M."/>
            <person name="Shi L."/>
            <person name="Lu R."/>
            <person name="Comes H.P."/>
            <person name="Ma Y."/>
            <person name="Chen Y."/>
            <person name="Huang G."/>
            <person name="Zhou Y."/>
            <person name="Zheng Z."/>
            <person name="Qiu Y."/>
        </authorList>
    </citation>
    <scope>NUCLEOTIDE SEQUENCE [LARGE SCALE GENOMIC DNA]</scope>
    <source>
        <tissue evidence="1">Roots</tissue>
    </source>
</reference>
<protein>
    <submittedName>
        <fullName evidence="1">Uncharacterized protein</fullName>
    </submittedName>
</protein>
<name>A0AAN7JRQ1_9MYRT</name>
<evidence type="ECO:0000313" key="1">
    <source>
        <dbReference type="EMBL" id="KAK4752414.1"/>
    </source>
</evidence>
<dbReference type="Proteomes" id="UP001345219">
    <property type="component" value="Chromosome 16"/>
</dbReference>
<keyword evidence="2" id="KW-1185">Reference proteome</keyword>
<comment type="caution">
    <text evidence="1">The sequence shown here is derived from an EMBL/GenBank/DDBJ whole genome shotgun (WGS) entry which is preliminary data.</text>
</comment>
<sequence length="112" mass="13051">MSWRVLSSWENCNPTFRGKKSGGITTGWKFILACWILSLMTQQAGDMTWPGCLFFITLSSVEEEYKGREGHCWLCFHSTKIAILICHSCLCNSLMIEKEFIHGKRRKEWKKK</sequence>
<dbReference type="AlphaFoldDB" id="A0AAN7JRQ1"/>
<organism evidence="1 2">
    <name type="scientific">Trapa incisa</name>
    <dbReference type="NCBI Taxonomy" id="236973"/>
    <lineage>
        <taxon>Eukaryota</taxon>
        <taxon>Viridiplantae</taxon>
        <taxon>Streptophyta</taxon>
        <taxon>Embryophyta</taxon>
        <taxon>Tracheophyta</taxon>
        <taxon>Spermatophyta</taxon>
        <taxon>Magnoliopsida</taxon>
        <taxon>eudicotyledons</taxon>
        <taxon>Gunneridae</taxon>
        <taxon>Pentapetalae</taxon>
        <taxon>rosids</taxon>
        <taxon>malvids</taxon>
        <taxon>Myrtales</taxon>
        <taxon>Lythraceae</taxon>
        <taxon>Trapa</taxon>
    </lineage>
</organism>
<accession>A0AAN7JRQ1</accession>
<evidence type="ECO:0000313" key="2">
    <source>
        <dbReference type="Proteomes" id="UP001345219"/>
    </source>
</evidence>